<dbReference type="GO" id="GO:0008270">
    <property type="term" value="F:zinc ion binding"/>
    <property type="evidence" value="ECO:0007669"/>
    <property type="project" value="UniProtKB-KW"/>
</dbReference>
<dbReference type="SMART" id="SM00746">
    <property type="entry name" value="TRASH"/>
    <property type="match status" value="3"/>
</dbReference>
<keyword evidence="1" id="KW-0479">Metal-binding</keyword>
<feature type="domain" description="TRASH" evidence="6">
    <location>
        <begin position="280"/>
        <end position="315"/>
    </location>
</feature>
<reference evidence="8" key="1">
    <citation type="submission" date="2012-07" db="EMBL/GenBank/DDBJ databases">
        <title>Genome of the Chinese tree shrew, a rising model animal genetically related to primates.</title>
        <authorList>
            <person name="Zhang G."/>
            <person name="Fan Y."/>
            <person name="Yao Y."/>
            <person name="Huang Z."/>
        </authorList>
    </citation>
    <scope>NUCLEOTIDE SEQUENCE [LARGE SCALE GENOMIC DNA]</scope>
</reference>
<name>L9KU74_TUPCH</name>
<sequence length="383" mass="41517">MELLKVSRDKRALKFIKSRLHRKVALAGLGCRHRGKPTPLGNPSRAALLRMLDRRARRERGGARRKGAEPGPQRDRDALRNFAPGASGRRVGIWKLFPVVWNWEQSLASGTKMKEPPPLDGDCDRATMAPPLEQLGEVKAEPDDAHDMISVPLEDATTSKNFCNQSCLSSYEEKRKPLVTVCTNGILTTCSVCQKTAIIQYEIKYKNMKHSFCSNACFSKFHSANGLIMNCCGNCGTYCYTSSSVFHVLQTGGQPQLSTSAKTLTACSQKSAKTLTSIPCKSAKPSEDLTETTKDLGKTELFCSVSCLSAYNRAKAEPSTVNVSIHNTSPELPSPKKDTTPVISNIVSLADTPAALPVADTDVAQGLVSSVTANVIVDLLEVA</sequence>
<gene>
    <name evidence="7" type="ORF">TREES_T100000541</name>
</gene>
<evidence type="ECO:0000256" key="1">
    <source>
        <dbReference type="ARBA" id="ARBA00022723"/>
    </source>
</evidence>
<dbReference type="PANTHER" id="PTHR45736">
    <property type="entry name" value="ZINC FINGER MYM-TYPE PROTEIN"/>
    <property type="match status" value="1"/>
</dbReference>
<dbReference type="InterPro" id="IPR011017">
    <property type="entry name" value="TRASH_dom"/>
</dbReference>
<evidence type="ECO:0000313" key="7">
    <source>
        <dbReference type="EMBL" id="ELW65999.1"/>
    </source>
</evidence>
<feature type="domain" description="TRASH" evidence="6">
    <location>
        <begin position="190"/>
        <end position="225"/>
    </location>
</feature>
<accession>L9KU74</accession>
<evidence type="ECO:0000313" key="8">
    <source>
        <dbReference type="Proteomes" id="UP000011518"/>
    </source>
</evidence>
<feature type="domain" description="TRASH" evidence="6">
    <location>
        <begin position="139"/>
        <end position="175"/>
    </location>
</feature>
<dbReference type="Pfam" id="PF24900">
    <property type="entry name" value="TRASH_ZMYM4"/>
    <property type="match status" value="1"/>
</dbReference>
<dbReference type="InParanoid" id="L9KU74"/>
<feature type="region of interest" description="Disordered" evidence="5">
    <location>
        <begin position="56"/>
        <end position="82"/>
    </location>
</feature>
<dbReference type="STRING" id="246437.L9KU74"/>
<keyword evidence="4" id="KW-0862">Zinc</keyword>
<dbReference type="InterPro" id="IPR010507">
    <property type="entry name" value="Znf_MYM"/>
</dbReference>
<dbReference type="Pfam" id="PF06467">
    <property type="entry name" value="zf-FCS"/>
    <property type="match status" value="1"/>
</dbReference>
<feature type="compositionally biased region" description="Basic and acidic residues" evidence="5">
    <location>
        <begin position="56"/>
        <end position="79"/>
    </location>
</feature>
<keyword evidence="2" id="KW-0677">Repeat</keyword>
<protein>
    <submittedName>
        <fullName evidence="7">Zinc finger MYM-type protein 1</fullName>
    </submittedName>
</protein>
<evidence type="ECO:0000259" key="6">
    <source>
        <dbReference type="SMART" id="SM00746"/>
    </source>
</evidence>
<organism evidence="7 8">
    <name type="scientific">Tupaia chinensis</name>
    <name type="common">Chinese tree shrew</name>
    <name type="synonym">Tupaia belangeri chinensis</name>
    <dbReference type="NCBI Taxonomy" id="246437"/>
    <lineage>
        <taxon>Eukaryota</taxon>
        <taxon>Metazoa</taxon>
        <taxon>Chordata</taxon>
        <taxon>Craniata</taxon>
        <taxon>Vertebrata</taxon>
        <taxon>Euteleostomi</taxon>
        <taxon>Mammalia</taxon>
        <taxon>Eutheria</taxon>
        <taxon>Euarchontoglires</taxon>
        <taxon>Scandentia</taxon>
        <taxon>Tupaiidae</taxon>
        <taxon>Tupaia</taxon>
    </lineage>
</organism>
<keyword evidence="3" id="KW-0863">Zinc-finger</keyword>
<evidence type="ECO:0000256" key="2">
    <source>
        <dbReference type="ARBA" id="ARBA00022737"/>
    </source>
</evidence>
<reference evidence="8" key="2">
    <citation type="journal article" date="2013" name="Nat. Commun.">
        <title>Genome of the Chinese tree shrew.</title>
        <authorList>
            <person name="Fan Y."/>
            <person name="Huang Z.Y."/>
            <person name="Cao C.C."/>
            <person name="Chen C.S."/>
            <person name="Chen Y.X."/>
            <person name="Fan D.D."/>
            <person name="He J."/>
            <person name="Hou H.L."/>
            <person name="Hu L."/>
            <person name="Hu X.T."/>
            <person name="Jiang X.T."/>
            <person name="Lai R."/>
            <person name="Lang Y.S."/>
            <person name="Liang B."/>
            <person name="Liao S.G."/>
            <person name="Mu D."/>
            <person name="Ma Y.Y."/>
            <person name="Niu Y.Y."/>
            <person name="Sun X.Q."/>
            <person name="Xia J.Q."/>
            <person name="Xiao J."/>
            <person name="Xiong Z.Q."/>
            <person name="Xu L."/>
            <person name="Yang L."/>
            <person name="Zhang Y."/>
            <person name="Zhao W."/>
            <person name="Zhao X.D."/>
            <person name="Zheng Y.T."/>
            <person name="Zhou J.M."/>
            <person name="Zhu Y.B."/>
            <person name="Zhang G.J."/>
            <person name="Wang J."/>
            <person name="Yao Y.G."/>
        </authorList>
    </citation>
    <scope>NUCLEOTIDE SEQUENCE [LARGE SCALE GENOMIC DNA]</scope>
</reference>
<evidence type="ECO:0000256" key="5">
    <source>
        <dbReference type="SAM" id="MobiDB-lite"/>
    </source>
</evidence>
<dbReference type="AlphaFoldDB" id="L9KU74"/>
<dbReference type="InterPro" id="IPR051284">
    <property type="entry name" value="ZnF_MYMT-QRICH1"/>
</dbReference>
<evidence type="ECO:0000256" key="3">
    <source>
        <dbReference type="ARBA" id="ARBA00022771"/>
    </source>
</evidence>
<evidence type="ECO:0000256" key="4">
    <source>
        <dbReference type="ARBA" id="ARBA00022833"/>
    </source>
</evidence>
<dbReference type="eggNOG" id="ENOG502QSU3">
    <property type="taxonomic scope" value="Eukaryota"/>
</dbReference>
<dbReference type="Proteomes" id="UP000011518">
    <property type="component" value="Unassembled WGS sequence"/>
</dbReference>
<dbReference type="EMBL" id="KB320664">
    <property type="protein sequence ID" value="ELW65999.1"/>
    <property type="molecule type" value="Genomic_DNA"/>
</dbReference>
<proteinExistence type="predicted"/>
<keyword evidence="8" id="KW-1185">Reference proteome</keyword>
<dbReference type="PANTHER" id="PTHR45736:SF4">
    <property type="entry name" value="ZINC FINGER MYM-TYPE PROTEIN 1"/>
    <property type="match status" value="1"/>
</dbReference>